<dbReference type="Gene3D" id="3.30.450.90">
    <property type="match status" value="1"/>
</dbReference>
<dbReference type="PANTHER" id="PTHR30258:SF2">
    <property type="entry name" value="COMG OPERON PROTEIN 1"/>
    <property type="match status" value="1"/>
</dbReference>
<dbReference type="AlphaFoldDB" id="A0A4P6ZXB7"/>
<dbReference type="Proteomes" id="UP000294292">
    <property type="component" value="Chromosome"/>
</dbReference>
<evidence type="ECO:0000313" key="6">
    <source>
        <dbReference type="Proteomes" id="UP000294292"/>
    </source>
</evidence>
<organism evidence="5 6">
    <name type="scientific">Paenisporosarcina antarctica</name>
    <dbReference type="NCBI Taxonomy" id="417367"/>
    <lineage>
        <taxon>Bacteria</taxon>
        <taxon>Bacillati</taxon>
        <taxon>Bacillota</taxon>
        <taxon>Bacilli</taxon>
        <taxon>Bacillales</taxon>
        <taxon>Caryophanaceae</taxon>
        <taxon>Paenisporosarcina</taxon>
    </lineage>
</organism>
<dbReference type="InterPro" id="IPR047667">
    <property type="entry name" value="ATPase_ComGA"/>
</dbReference>
<evidence type="ECO:0000256" key="2">
    <source>
        <dbReference type="ARBA" id="ARBA00022741"/>
    </source>
</evidence>
<dbReference type="InterPro" id="IPR027417">
    <property type="entry name" value="P-loop_NTPase"/>
</dbReference>
<dbReference type="GO" id="GO:0005524">
    <property type="term" value="F:ATP binding"/>
    <property type="evidence" value="ECO:0007669"/>
    <property type="project" value="UniProtKB-KW"/>
</dbReference>
<evidence type="ECO:0000256" key="3">
    <source>
        <dbReference type="ARBA" id="ARBA00022840"/>
    </source>
</evidence>
<reference evidence="5 6" key="1">
    <citation type="submission" date="2019-03" db="EMBL/GenBank/DDBJ databases">
        <title>Complete genome sequence of Paenisporosarcina antarctica CGMCC 1.6503T.</title>
        <authorList>
            <person name="Rong J.-C."/>
            <person name="Chi N.-Y."/>
            <person name="Zhang Q.-F."/>
        </authorList>
    </citation>
    <scope>NUCLEOTIDE SEQUENCE [LARGE SCALE GENOMIC DNA]</scope>
    <source>
        <strain evidence="5 6">CGMCC 1.6503</strain>
    </source>
</reference>
<name>A0A4P6ZXB7_9BACL</name>
<feature type="domain" description="Bacterial type II secretion system protein E" evidence="4">
    <location>
        <begin position="213"/>
        <end position="227"/>
    </location>
</feature>
<dbReference type="SMART" id="SM00382">
    <property type="entry name" value="AAA"/>
    <property type="match status" value="1"/>
</dbReference>
<dbReference type="GO" id="GO:0005886">
    <property type="term" value="C:plasma membrane"/>
    <property type="evidence" value="ECO:0007669"/>
    <property type="project" value="TreeGrafter"/>
</dbReference>
<dbReference type="Pfam" id="PF00437">
    <property type="entry name" value="T2SSE"/>
    <property type="match status" value="1"/>
</dbReference>
<dbReference type="OrthoDB" id="9808272at2"/>
<keyword evidence="3" id="KW-0067">ATP-binding</keyword>
<accession>A0A4P6ZXB7</accession>
<keyword evidence="2" id="KW-0547">Nucleotide-binding</keyword>
<evidence type="ECO:0000313" key="5">
    <source>
        <dbReference type="EMBL" id="QBP40913.1"/>
    </source>
</evidence>
<dbReference type="PANTHER" id="PTHR30258">
    <property type="entry name" value="TYPE II SECRETION SYSTEM PROTEIN GSPE-RELATED"/>
    <property type="match status" value="1"/>
</dbReference>
<sequence length="351" mass="39496">MVKFMSELLNIIEQKSEELINRAVLARASDIHLIPTRGLYTIYFRLHTKLVPAGKLHLDIGDRMISYFKFLSSLDISEKRKPQSGSFQETFNSQICSFRVSTLPSVQNKESLVIRVQLHDDSKPLHELSLFKETAQLLHELMMARQGLICITGPTGCGKTTTMYSLTSYSAHQLSRHVISLEDPVENSQSHLLQIQVNERSGISYASGLKAILRHSPDVIMIGEIRDVETARAAVQASLTGHLVITTVHAKNPVGCLYRLMDLGIPIDDLQQALLGITSQQLVITSYDREDDRVIPNRSSLYEILYGNTLEQAIEEIKDGRTFKMPQEFTLNAQFKRGVEMGVIQVPPITY</sequence>
<dbReference type="InterPro" id="IPR001482">
    <property type="entry name" value="T2SS/T4SS_dom"/>
</dbReference>
<evidence type="ECO:0000256" key="1">
    <source>
        <dbReference type="ARBA" id="ARBA00006611"/>
    </source>
</evidence>
<gene>
    <name evidence="5" type="ORF">E2636_07135</name>
</gene>
<dbReference type="EMBL" id="CP038015">
    <property type="protein sequence ID" value="QBP40913.1"/>
    <property type="molecule type" value="Genomic_DNA"/>
</dbReference>
<dbReference type="NCBIfam" id="NF041000">
    <property type="entry name" value="ATPase_ComGA"/>
    <property type="match status" value="1"/>
</dbReference>
<proteinExistence type="inferred from homology"/>
<dbReference type="CDD" id="cd01129">
    <property type="entry name" value="PulE-GspE-like"/>
    <property type="match status" value="1"/>
</dbReference>
<protein>
    <submittedName>
        <fullName evidence="5">Competence protein ComG</fullName>
    </submittedName>
</protein>
<dbReference type="SUPFAM" id="SSF52540">
    <property type="entry name" value="P-loop containing nucleoside triphosphate hydrolases"/>
    <property type="match status" value="1"/>
</dbReference>
<dbReference type="PROSITE" id="PS00662">
    <property type="entry name" value="T2SP_E"/>
    <property type="match status" value="1"/>
</dbReference>
<dbReference type="GO" id="GO:0016887">
    <property type="term" value="F:ATP hydrolysis activity"/>
    <property type="evidence" value="ECO:0007669"/>
    <property type="project" value="TreeGrafter"/>
</dbReference>
<dbReference type="Gene3D" id="3.40.50.300">
    <property type="entry name" value="P-loop containing nucleotide triphosphate hydrolases"/>
    <property type="match status" value="1"/>
</dbReference>
<dbReference type="InterPro" id="IPR003593">
    <property type="entry name" value="AAA+_ATPase"/>
</dbReference>
<comment type="similarity">
    <text evidence="1">Belongs to the GSP E family.</text>
</comment>
<dbReference type="KEGG" id="panc:E2636_07135"/>
<evidence type="ECO:0000259" key="4">
    <source>
        <dbReference type="PROSITE" id="PS00662"/>
    </source>
</evidence>
<keyword evidence="6" id="KW-1185">Reference proteome</keyword>